<proteinExistence type="predicted"/>
<name>A0AAV4VH77_CAEEX</name>
<evidence type="ECO:0000313" key="3">
    <source>
        <dbReference type="Proteomes" id="UP001054945"/>
    </source>
</evidence>
<gene>
    <name evidence="2" type="ORF">CEXT_152121</name>
</gene>
<keyword evidence="1" id="KW-0812">Transmembrane</keyword>
<keyword evidence="1" id="KW-0472">Membrane</keyword>
<evidence type="ECO:0000256" key="1">
    <source>
        <dbReference type="SAM" id="Phobius"/>
    </source>
</evidence>
<evidence type="ECO:0000313" key="2">
    <source>
        <dbReference type="EMBL" id="GIY69507.1"/>
    </source>
</evidence>
<keyword evidence="1" id="KW-1133">Transmembrane helix</keyword>
<dbReference type="EMBL" id="BPLR01014544">
    <property type="protein sequence ID" value="GIY69507.1"/>
    <property type="molecule type" value="Genomic_DNA"/>
</dbReference>
<dbReference type="AlphaFoldDB" id="A0AAV4VH77"/>
<organism evidence="2 3">
    <name type="scientific">Caerostris extrusa</name>
    <name type="common">Bark spider</name>
    <name type="synonym">Caerostris bankana</name>
    <dbReference type="NCBI Taxonomy" id="172846"/>
    <lineage>
        <taxon>Eukaryota</taxon>
        <taxon>Metazoa</taxon>
        <taxon>Ecdysozoa</taxon>
        <taxon>Arthropoda</taxon>
        <taxon>Chelicerata</taxon>
        <taxon>Arachnida</taxon>
        <taxon>Araneae</taxon>
        <taxon>Araneomorphae</taxon>
        <taxon>Entelegynae</taxon>
        <taxon>Araneoidea</taxon>
        <taxon>Araneidae</taxon>
        <taxon>Caerostris</taxon>
    </lineage>
</organism>
<reference evidence="2 3" key="1">
    <citation type="submission" date="2021-06" db="EMBL/GenBank/DDBJ databases">
        <title>Caerostris extrusa draft genome.</title>
        <authorList>
            <person name="Kono N."/>
            <person name="Arakawa K."/>
        </authorList>
    </citation>
    <scope>NUCLEOTIDE SEQUENCE [LARGE SCALE GENOMIC DNA]</scope>
</reference>
<protein>
    <recommendedName>
        <fullName evidence="4">Secreted protein</fullName>
    </recommendedName>
</protein>
<accession>A0AAV4VH77</accession>
<evidence type="ECO:0008006" key="4">
    <source>
        <dbReference type="Google" id="ProtNLM"/>
    </source>
</evidence>
<sequence>MVFISYTIITEPIPVTAVICFVYFLQRAPYGNTHNQLLKNSAKPALQKLVPFKANVFQVCYARFQRNNFPHPGLGPQIAPLLMEGQRFSGQQERNQLH</sequence>
<comment type="caution">
    <text evidence="2">The sequence shown here is derived from an EMBL/GenBank/DDBJ whole genome shotgun (WGS) entry which is preliminary data.</text>
</comment>
<dbReference type="Proteomes" id="UP001054945">
    <property type="component" value="Unassembled WGS sequence"/>
</dbReference>
<feature type="transmembrane region" description="Helical" evidence="1">
    <location>
        <begin position="6"/>
        <end position="25"/>
    </location>
</feature>
<keyword evidence="3" id="KW-1185">Reference proteome</keyword>